<keyword evidence="2" id="KW-1185">Reference proteome</keyword>
<proteinExistence type="predicted"/>
<dbReference type="OrthoDB" id="7872396at2"/>
<dbReference type="Proteomes" id="UP000068382">
    <property type="component" value="Unassembled WGS sequence"/>
</dbReference>
<dbReference type="EMBL" id="LPUY01000073">
    <property type="protein sequence ID" value="KUP92686.1"/>
    <property type="molecule type" value="Genomic_DNA"/>
</dbReference>
<name>A0A132BWV8_9RHOB</name>
<gene>
    <name evidence="1" type="ORF">TRIHO_24240</name>
</gene>
<organism evidence="1 2">
    <name type="scientific">Tritonibacter horizontis</name>
    <dbReference type="NCBI Taxonomy" id="1768241"/>
    <lineage>
        <taxon>Bacteria</taxon>
        <taxon>Pseudomonadati</taxon>
        <taxon>Pseudomonadota</taxon>
        <taxon>Alphaproteobacteria</taxon>
        <taxon>Rhodobacterales</taxon>
        <taxon>Paracoccaceae</taxon>
        <taxon>Tritonibacter</taxon>
    </lineage>
</organism>
<dbReference type="RefSeq" id="WP_068243816.1">
    <property type="nucleotide sequence ID" value="NZ_LPUY01000073.1"/>
</dbReference>
<evidence type="ECO:0000313" key="1">
    <source>
        <dbReference type="EMBL" id="KUP92686.1"/>
    </source>
</evidence>
<comment type="caution">
    <text evidence="1">The sequence shown here is derived from an EMBL/GenBank/DDBJ whole genome shotgun (WGS) entry which is preliminary data.</text>
</comment>
<evidence type="ECO:0000313" key="2">
    <source>
        <dbReference type="Proteomes" id="UP000068382"/>
    </source>
</evidence>
<sequence length="92" mass="10313">MNNENKNLQRALAILATHPDETEISFCSIRVMVAGQKLCPQDPDDKEVLSILMASKEFGFAVSAIEVMAEELREMQRAYDGRIELLKQMVAA</sequence>
<accession>A0A132BWV8</accession>
<protein>
    <submittedName>
        <fullName evidence="1">Uncharacterized protein</fullName>
    </submittedName>
</protein>
<dbReference type="AlphaFoldDB" id="A0A132BWV8"/>
<reference evidence="1 2" key="1">
    <citation type="submission" date="2015-12" db="EMBL/GenBank/DDBJ databases">
        <title>Genome sequence of the marine Rhodobacteraceae strain O3.65, Candidatus Tritonibacter horizontis.</title>
        <authorList>
            <person name="Poehlein A."/>
            <person name="Giebel H.A."/>
            <person name="Voget S."/>
            <person name="Brinkhoff T."/>
        </authorList>
    </citation>
    <scope>NUCLEOTIDE SEQUENCE [LARGE SCALE GENOMIC DNA]</scope>
    <source>
        <strain evidence="1 2">O3.65</strain>
    </source>
</reference>